<dbReference type="InterPro" id="IPR017451">
    <property type="entry name" value="F-box-assoc_interact_dom"/>
</dbReference>
<dbReference type="SMART" id="SM00256">
    <property type="entry name" value="FBOX"/>
    <property type="match status" value="1"/>
</dbReference>
<evidence type="ECO:0000313" key="2">
    <source>
        <dbReference type="EMBL" id="KAF4377793.1"/>
    </source>
</evidence>
<dbReference type="InterPro" id="IPR050796">
    <property type="entry name" value="SCF_F-box_component"/>
</dbReference>
<dbReference type="NCBIfam" id="TIGR01640">
    <property type="entry name" value="F_box_assoc_1"/>
    <property type="match status" value="1"/>
</dbReference>
<dbReference type="AlphaFoldDB" id="A0A7J6G473"/>
<dbReference type="InterPro" id="IPR013187">
    <property type="entry name" value="F-box-assoc_dom_typ3"/>
</dbReference>
<keyword evidence="3" id="KW-1185">Reference proteome</keyword>
<comment type="caution">
    <text evidence="2">The sequence shown here is derived from an EMBL/GenBank/DDBJ whole genome shotgun (WGS) entry which is preliminary data.</text>
</comment>
<accession>A0A7J6G473</accession>
<dbReference type="SUPFAM" id="SSF81383">
    <property type="entry name" value="F-box domain"/>
    <property type="match status" value="1"/>
</dbReference>
<feature type="domain" description="F-box" evidence="1">
    <location>
        <begin position="6"/>
        <end position="53"/>
    </location>
</feature>
<proteinExistence type="predicted"/>
<dbReference type="EMBL" id="JAATIQ010000141">
    <property type="protein sequence ID" value="KAF4377793.1"/>
    <property type="molecule type" value="Genomic_DNA"/>
</dbReference>
<dbReference type="PANTHER" id="PTHR31672:SF13">
    <property type="entry name" value="F-BOX PROTEIN CPR30-LIKE"/>
    <property type="match status" value="1"/>
</dbReference>
<dbReference type="PANTHER" id="PTHR31672">
    <property type="entry name" value="BNACNNG10540D PROTEIN"/>
    <property type="match status" value="1"/>
</dbReference>
<dbReference type="Pfam" id="PF00646">
    <property type="entry name" value="F-box"/>
    <property type="match status" value="1"/>
</dbReference>
<sequence length="433" mass="50009">MEISLNLSEGILPSEIIEDILLRLDPKSLIRFKCVSKSWLSLLNNPIFMYTNQKRQPPRTFMGHNHPGGSDPFSIRNYENFDQFSSQLYKFHVKAKEISLVGIDNGVICLREPFNDNDNCFYLWNPAIQKYKKLPPYPCDLFIDRMYGFGYEPLTNDFKMVGVTSSEELIVYSTKRNSWKIMVLSNLISDDMGFSNKVSVVVNGSIHWSFCLVNTELIGQNCVYVTNTVVAFDLSREEFKLIKYPSSLKDNEFCIYGISNLSGCLCMVTSQLLENLSPSSCIEIWVMKEYGVFDSWNKYLYVDLINQPLYRLKQLSVSHNGNLLLLESNNKNILDRDCLFTLSIYDAKASKMVQLQHIGLQKPQGSYLERKLEWVMKECVYSGFYKLHHYHNPQNSNLENNDVKVLGFGNITQPFSVFSLKNNSWKIKIISNK</sequence>
<dbReference type="InterPro" id="IPR036047">
    <property type="entry name" value="F-box-like_dom_sf"/>
</dbReference>
<reference evidence="2 3" key="1">
    <citation type="journal article" date="2020" name="bioRxiv">
        <title>Sequence and annotation of 42 cannabis genomes reveals extensive copy number variation in cannabinoid synthesis and pathogen resistance genes.</title>
        <authorList>
            <person name="Mckernan K.J."/>
            <person name="Helbert Y."/>
            <person name="Kane L.T."/>
            <person name="Ebling H."/>
            <person name="Zhang L."/>
            <person name="Liu B."/>
            <person name="Eaton Z."/>
            <person name="Mclaughlin S."/>
            <person name="Kingan S."/>
            <person name="Baybayan P."/>
            <person name="Concepcion G."/>
            <person name="Jordan M."/>
            <person name="Riva A."/>
            <person name="Barbazuk W."/>
            <person name="Harkins T."/>
        </authorList>
    </citation>
    <scope>NUCLEOTIDE SEQUENCE [LARGE SCALE GENOMIC DNA]</scope>
    <source>
        <strain evidence="3">cv. Jamaican Lion 4</strain>
        <tissue evidence="2">Leaf</tissue>
    </source>
</reference>
<dbReference type="Pfam" id="PF08268">
    <property type="entry name" value="FBA_3"/>
    <property type="match status" value="1"/>
</dbReference>
<dbReference type="InterPro" id="IPR001810">
    <property type="entry name" value="F-box_dom"/>
</dbReference>
<organism evidence="2 3">
    <name type="scientific">Cannabis sativa</name>
    <name type="common">Hemp</name>
    <name type="synonym">Marijuana</name>
    <dbReference type="NCBI Taxonomy" id="3483"/>
    <lineage>
        <taxon>Eukaryota</taxon>
        <taxon>Viridiplantae</taxon>
        <taxon>Streptophyta</taxon>
        <taxon>Embryophyta</taxon>
        <taxon>Tracheophyta</taxon>
        <taxon>Spermatophyta</taxon>
        <taxon>Magnoliopsida</taxon>
        <taxon>eudicotyledons</taxon>
        <taxon>Gunneridae</taxon>
        <taxon>Pentapetalae</taxon>
        <taxon>rosids</taxon>
        <taxon>fabids</taxon>
        <taxon>Rosales</taxon>
        <taxon>Cannabaceae</taxon>
        <taxon>Cannabis</taxon>
    </lineage>
</organism>
<evidence type="ECO:0000313" key="3">
    <source>
        <dbReference type="Proteomes" id="UP000583929"/>
    </source>
</evidence>
<dbReference type="Proteomes" id="UP000583929">
    <property type="component" value="Unassembled WGS sequence"/>
</dbReference>
<dbReference type="PROSITE" id="PS50181">
    <property type="entry name" value="FBOX"/>
    <property type="match status" value="1"/>
</dbReference>
<evidence type="ECO:0000259" key="1">
    <source>
        <dbReference type="PROSITE" id="PS50181"/>
    </source>
</evidence>
<gene>
    <name evidence="2" type="ORF">G4B88_031459</name>
</gene>
<name>A0A7J6G473_CANSA</name>
<dbReference type="Gene3D" id="1.20.1280.50">
    <property type="match status" value="1"/>
</dbReference>
<dbReference type="CDD" id="cd22157">
    <property type="entry name" value="F-box_AtFBW1-like"/>
    <property type="match status" value="1"/>
</dbReference>
<protein>
    <recommendedName>
        <fullName evidence="1">F-box domain-containing protein</fullName>
    </recommendedName>
</protein>